<feature type="compositionally biased region" description="Basic and acidic residues" evidence="1">
    <location>
        <begin position="119"/>
        <end position="128"/>
    </location>
</feature>
<evidence type="ECO:0000313" key="3">
    <source>
        <dbReference type="EMBL" id="TWA62505.1"/>
    </source>
</evidence>
<proteinExistence type="predicted"/>
<dbReference type="Gene3D" id="2.40.50.140">
    <property type="entry name" value="Nucleic acid-binding proteins"/>
    <property type="match status" value="2"/>
</dbReference>
<dbReference type="Pfam" id="PF00313">
    <property type="entry name" value="CSD"/>
    <property type="match status" value="2"/>
</dbReference>
<dbReference type="CDD" id="cd04458">
    <property type="entry name" value="CSP_CDS"/>
    <property type="match status" value="1"/>
</dbReference>
<evidence type="ECO:0000259" key="2">
    <source>
        <dbReference type="PROSITE" id="PS51857"/>
    </source>
</evidence>
<dbReference type="SUPFAM" id="SSF50249">
    <property type="entry name" value="Nucleic acid-binding proteins"/>
    <property type="match status" value="2"/>
</dbReference>
<dbReference type="InterPro" id="IPR002059">
    <property type="entry name" value="CSP_DNA-bd"/>
</dbReference>
<sequence>MHRVSRVSEEQKQQVTAVVKWYKADKGFGFVRFADGSGEAFLHSRVLASLGEVSLTEGTGLVCDIAETPKGPQVVAIHSITPADPAEAKPARAPKQRRQRQPEGGDPQAVRPAAPAAVREPKPRRERPAPALMPVATGEMIYGTVRWYNLDSQSGLIDPWDDETGIGVYFDRAILRQSGLEVVADGEDVRFVAVSGDGGPTALRVELV</sequence>
<protein>
    <submittedName>
        <fullName evidence="3">CspA family cold shock protein</fullName>
    </submittedName>
</protein>
<evidence type="ECO:0000256" key="1">
    <source>
        <dbReference type="SAM" id="MobiDB-lite"/>
    </source>
</evidence>
<dbReference type="InterPro" id="IPR012340">
    <property type="entry name" value="NA-bd_OB-fold"/>
</dbReference>
<feature type="domain" description="CSD" evidence="2">
    <location>
        <begin position="14"/>
        <end position="81"/>
    </location>
</feature>
<feature type="domain" description="CSD" evidence="2">
    <location>
        <begin position="140"/>
        <end position="207"/>
    </location>
</feature>
<feature type="compositionally biased region" description="Low complexity" evidence="1">
    <location>
        <begin position="107"/>
        <end position="118"/>
    </location>
</feature>
<comment type="caution">
    <text evidence="3">The sequence shown here is derived from an EMBL/GenBank/DDBJ whole genome shotgun (WGS) entry which is preliminary data.</text>
</comment>
<evidence type="ECO:0000313" key="4">
    <source>
        <dbReference type="Proteomes" id="UP000316083"/>
    </source>
</evidence>
<dbReference type="EMBL" id="VITF01000014">
    <property type="protein sequence ID" value="TWA62505.1"/>
    <property type="molecule type" value="Genomic_DNA"/>
</dbReference>
<gene>
    <name evidence="3" type="ORF">FBZ82_11424</name>
</gene>
<dbReference type="PANTHER" id="PTHR11544">
    <property type="entry name" value="COLD SHOCK DOMAIN CONTAINING PROTEINS"/>
    <property type="match status" value="1"/>
</dbReference>
<reference evidence="3 4" key="1">
    <citation type="submission" date="2019-06" db="EMBL/GenBank/DDBJ databases">
        <title>Genomic Encyclopedia of Type Strains, Phase IV (KMG-V): Genome sequencing to study the core and pangenomes of soil and plant-associated prokaryotes.</title>
        <authorList>
            <person name="Whitman W."/>
        </authorList>
    </citation>
    <scope>NUCLEOTIDE SEQUENCE [LARGE SCALE GENOMIC DNA]</scope>
    <source>
        <strain evidence="3 4">BR 11796</strain>
    </source>
</reference>
<dbReference type="SMART" id="SM00357">
    <property type="entry name" value="CSP"/>
    <property type="match status" value="2"/>
</dbReference>
<accession>A0A560AQ59</accession>
<organism evidence="3 4">
    <name type="scientific">Azospirillum brasilense</name>
    <dbReference type="NCBI Taxonomy" id="192"/>
    <lineage>
        <taxon>Bacteria</taxon>
        <taxon>Pseudomonadati</taxon>
        <taxon>Pseudomonadota</taxon>
        <taxon>Alphaproteobacteria</taxon>
        <taxon>Rhodospirillales</taxon>
        <taxon>Azospirillaceae</taxon>
        <taxon>Azospirillum</taxon>
    </lineage>
</organism>
<name>A0A560AQ59_AZOBR</name>
<dbReference type="GO" id="GO:0005829">
    <property type="term" value="C:cytosol"/>
    <property type="evidence" value="ECO:0007669"/>
    <property type="project" value="UniProtKB-ARBA"/>
</dbReference>
<dbReference type="AlphaFoldDB" id="A0A560AQ59"/>
<dbReference type="GO" id="GO:0003676">
    <property type="term" value="F:nucleic acid binding"/>
    <property type="evidence" value="ECO:0007669"/>
    <property type="project" value="InterPro"/>
</dbReference>
<dbReference type="PROSITE" id="PS51857">
    <property type="entry name" value="CSD_2"/>
    <property type="match status" value="2"/>
</dbReference>
<dbReference type="InterPro" id="IPR050181">
    <property type="entry name" value="Cold_shock_domain"/>
</dbReference>
<dbReference type="InterPro" id="IPR011129">
    <property type="entry name" value="CSD"/>
</dbReference>
<dbReference type="PRINTS" id="PR00050">
    <property type="entry name" value="COLDSHOCK"/>
</dbReference>
<dbReference type="Proteomes" id="UP000316083">
    <property type="component" value="Unassembled WGS sequence"/>
</dbReference>
<feature type="region of interest" description="Disordered" evidence="1">
    <location>
        <begin position="80"/>
        <end position="129"/>
    </location>
</feature>